<dbReference type="AlphaFoldDB" id="A0A415FZ73"/>
<proteinExistence type="predicted"/>
<name>A0A415FZ73_9BACE</name>
<dbReference type="Proteomes" id="UP000285503">
    <property type="component" value="Unassembled WGS sequence"/>
</dbReference>
<sequence length="59" mass="6864">MCSKKTSEKVTETYFQKVLKRQKSANSTIQKVLIRQKDAQTTLFIKFYSKSFSNLLGIE</sequence>
<organism evidence="1 2">
    <name type="scientific">Bacteroides xylanisolvens</name>
    <dbReference type="NCBI Taxonomy" id="371601"/>
    <lineage>
        <taxon>Bacteria</taxon>
        <taxon>Pseudomonadati</taxon>
        <taxon>Bacteroidota</taxon>
        <taxon>Bacteroidia</taxon>
        <taxon>Bacteroidales</taxon>
        <taxon>Bacteroidaceae</taxon>
        <taxon>Bacteroides</taxon>
    </lineage>
</organism>
<protein>
    <submittedName>
        <fullName evidence="1">Uncharacterized protein</fullName>
    </submittedName>
</protein>
<reference evidence="1 2" key="1">
    <citation type="submission" date="2018-08" db="EMBL/GenBank/DDBJ databases">
        <title>A genome reference for cultivated species of the human gut microbiota.</title>
        <authorList>
            <person name="Zou Y."/>
            <person name="Xue W."/>
            <person name="Luo G."/>
        </authorList>
    </citation>
    <scope>NUCLEOTIDE SEQUENCE [LARGE SCALE GENOMIC DNA]</scope>
    <source>
        <strain evidence="1 2">AF46-11NS</strain>
    </source>
</reference>
<comment type="caution">
    <text evidence="1">The sequence shown here is derived from an EMBL/GenBank/DDBJ whole genome shotgun (WGS) entry which is preliminary data.</text>
</comment>
<evidence type="ECO:0000313" key="2">
    <source>
        <dbReference type="Proteomes" id="UP000285503"/>
    </source>
</evidence>
<dbReference type="EMBL" id="QRNE01000024">
    <property type="protein sequence ID" value="RHK28436.1"/>
    <property type="molecule type" value="Genomic_DNA"/>
</dbReference>
<evidence type="ECO:0000313" key="1">
    <source>
        <dbReference type="EMBL" id="RHK28436.1"/>
    </source>
</evidence>
<gene>
    <name evidence="1" type="ORF">DW075_06310</name>
</gene>
<accession>A0A415FZ73</accession>